<accession>A0ACC2W5K5</accession>
<evidence type="ECO:0000313" key="2">
    <source>
        <dbReference type="Proteomes" id="UP001230649"/>
    </source>
</evidence>
<keyword evidence="2" id="KW-1185">Reference proteome</keyword>
<dbReference type="EMBL" id="JASBWS010000042">
    <property type="protein sequence ID" value="KAJ9106701.1"/>
    <property type="molecule type" value="Genomic_DNA"/>
</dbReference>
<name>A0ACC2W5K5_9TREE</name>
<gene>
    <name evidence="1" type="ORF">QFC20_004032</name>
</gene>
<reference evidence="1" key="1">
    <citation type="submission" date="2023-04" db="EMBL/GenBank/DDBJ databases">
        <title>Draft Genome sequencing of Naganishia species isolated from polar environments using Oxford Nanopore Technology.</title>
        <authorList>
            <person name="Leo P."/>
            <person name="Venkateswaran K."/>
        </authorList>
    </citation>
    <scope>NUCLEOTIDE SEQUENCE</scope>
    <source>
        <strain evidence="1">MNA-CCFEE 5262</strain>
    </source>
</reference>
<comment type="caution">
    <text evidence="1">The sequence shown here is derived from an EMBL/GenBank/DDBJ whole genome shotgun (WGS) entry which is preliminary data.</text>
</comment>
<evidence type="ECO:0000313" key="1">
    <source>
        <dbReference type="EMBL" id="KAJ9106701.1"/>
    </source>
</evidence>
<protein>
    <submittedName>
        <fullName evidence="1">Uncharacterized protein</fullName>
    </submittedName>
</protein>
<dbReference type="Proteomes" id="UP001230649">
    <property type="component" value="Unassembled WGS sequence"/>
</dbReference>
<proteinExistence type="predicted"/>
<sequence length="277" mass="29837">MNARTYLKNALSAQQPGIGMWLTLPGTALAKTIATIGGFNWILVDAEHGQIGDKDYYDLCNAITVEGISPIIRIPSDEGWMIKRALDSGAHGIMTPMCHNAETAKKIVSMSKFAPVGTRGCGSPFTHHIFGVTEGEYEVQCNDNLLVIVQIESKSGVENVEEIAAVPGVDVLFVGPFDLAKSMDIEFGSQAHEDAIARTLAACKANNKFASIFCESRIPNASSPSPVTDRTPVWGGQGMSGEQAKKRLAQGFDSVSICTDTDSLIREFTRQLEAVKQ</sequence>
<organism evidence="1 2">
    <name type="scientific">Naganishia adeliensis</name>
    <dbReference type="NCBI Taxonomy" id="92952"/>
    <lineage>
        <taxon>Eukaryota</taxon>
        <taxon>Fungi</taxon>
        <taxon>Dikarya</taxon>
        <taxon>Basidiomycota</taxon>
        <taxon>Agaricomycotina</taxon>
        <taxon>Tremellomycetes</taxon>
        <taxon>Filobasidiales</taxon>
        <taxon>Filobasidiaceae</taxon>
        <taxon>Naganishia</taxon>
    </lineage>
</organism>